<feature type="active site" description="Tele-phosphohistidine intermediate" evidence="15">
    <location>
        <position position="75"/>
    </location>
</feature>
<comment type="cofactor">
    <cofactor evidence="16">
        <name>Mg(2+)</name>
        <dbReference type="ChEBI" id="CHEBI:18420"/>
    </cofactor>
    <text evidence="16">Binds 1 Mg(2+) ion per trimer.</text>
</comment>
<evidence type="ECO:0000256" key="14">
    <source>
        <dbReference type="ARBA" id="ARBA00032708"/>
    </source>
</evidence>
<keyword evidence="9" id="KW-0598">Phosphotransferase system</keyword>
<keyword evidence="19" id="KW-1185">Reference proteome</keyword>
<evidence type="ECO:0000256" key="3">
    <source>
        <dbReference type="ARBA" id="ARBA00014322"/>
    </source>
</evidence>
<dbReference type="InterPro" id="IPR003188">
    <property type="entry name" value="PTS_IIA_lac/cel"/>
</dbReference>
<dbReference type="SUPFAM" id="SSF46973">
    <property type="entry name" value="Enzyme IIa from lactose specific PTS, IIa-lac"/>
    <property type="match status" value="1"/>
</dbReference>
<evidence type="ECO:0000256" key="1">
    <source>
        <dbReference type="ARBA" id="ARBA00004496"/>
    </source>
</evidence>
<evidence type="ECO:0000313" key="19">
    <source>
        <dbReference type="Proteomes" id="UP000500890"/>
    </source>
</evidence>
<dbReference type="InterPro" id="IPR036542">
    <property type="entry name" value="PTS_IIA_lac/cel_sf"/>
</dbReference>
<dbReference type="Gene3D" id="1.20.58.80">
    <property type="entry name" value="Phosphotransferase system, lactose/cellobiose-type IIA subunit"/>
    <property type="match status" value="1"/>
</dbReference>
<protein>
    <recommendedName>
        <fullName evidence="3">PTS system lactose-specific EIIA component</fullName>
    </recommendedName>
    <alternativeName>
        <fullName evidence="12">EIIA-Lac</fullName>
    </alternativeName>
    <alternativeName>
        <fullName evidence="14">EIII-Lac</fullName>
    </alternativeName>
    <alternativeName>
        <fullName evidence="13">Lactose-specific phosphotransferase enzyme IIA component</fullName>
    </alternativeName>
</protein>
<dbReference type="PROSITE" id="PS51095">
    <property type="entry name" value="PTS_EIIA_TYPE_3"/>
    <property type="match status" value="1"/>
</dbReference>
<gene>
    <name evidence="18" type="ORF">G7081_06585</name>
</gene>
<evidence type="ECO:0000313" key="18">
    <source>
        <dbReference type="EMBL" id="QIL46753.1"/>
    </source>
</evidence>
<dbReference type="GO" id="GO:0009401">
    <property type="term" value="P:phosphoenolpyruvate-dependent sugar phosphotransferase system"/>
    <property type="evidence" value="ECO:0007669"/>
    <property type="project" value="UniProtKB-KW"/>
</dbReference>
<keyword evidence="7" id="KW-0762">Sugar transport</keyword>
<dbReference type="PANTHER" id="PTHR34382">
    <property type="entry name" value="PTS SYSTEM N,N'-DIACETYLCHITOBIOSE-SPECIFIC EIIA COMPONENT"/>
    <property type="match status" value="1"/>
</dbReference>
<dbReference type="RefSeq" id="WP_166008141.1">
    <property type="nucleotide sequence ID" value="NZ_CP049886.1"/>
</dbReference>
<dbReference type="Proteomes" id="UP000500890">
    <property type="component" value="Chromosome"/>
</dbReference>
<keyword evidence="8" id="KW-0808">Transferase</keyword>
<dbReference type="PANTHER" id="PTHR34382:SF9">
    <property type="entry name" value="PHOSPHOTRANSFERASE SYSTEM SUGAR-SPECIFIC EII COMPONENT"/>
    <property type="match status" value="1"/>
</dbReference>
<accession>A0A6G8APA5</accession>
<dbReference type="GO" id="GO:0005737">
    <property type="term" value="C:cytoplasm"/>
    <property type="evidence" value="ECO:0007669"/>
    <property type="project" value="UniProtKB-SubCell"/>
</dbReference>
<dbReference type="Pfam" id="PF02255">
    <property type="entry name" value="PTS_IIA"/>
    <property type="match status" value="1"/>
</dbReference>
<keyword evidence="6" id="KW-0597">Phosphoprotein</keyword>
<comment type="subunit">
    <text evidence="2">Homotrimer.</text>
</comment>
<evidence type="ECO:0000256" key="10">
    <source>
        <dbReference type="ARBA" id="ARBA00022723"/>
    </source>
</evidence>
<evidence type="ECO:0000256" key="16">
    <source>
        <dbReference type="PIRSR" id="PIRSR000699-2"/>
    </source>
</evidence>
<evidence type="ECO:0000256" key="8">
    <source>
        <dbReference type="ARBA" id="ARBA00022679"/>
    </source>
</evidence>
<proteinExistence type="predicted"/>
<keyword evidence="10 16" id="KW-0479">Metal-binding</keyword>
<evidence type="ECO:0000256" key="17">
    <source>
        <dbReference type="PROSITE-ProRule" id="PRU00418"/>
    </source>
</evidence>
<name>A0A6G8APA5_9ENTE</name>
<sequence>MDQQMMAFQIIAKAGDAFSKQMEALTEAKKGEFERATELVREGKDDLTAAHHVQTEILTAEAQGVEMQITPIVVHAQDHLTKAIIGDFFVKELIGMQKQINELKK</sequence>
<dbReference type="GO" id="GO:0046872">
    <property type="term" value="F:metal ion binding"/>
    <property type="evidence" value="ECO:0007669"/>
    <property type="project" value="UniProtKB-KW"/>
</dbReference>
<evidence type="ECO:0000256" key="7">
    <source>
        <dbReference type="ARBA" id="ARBA00022597"/>
    </source>
</evidence>
<evidence type="ECO:0000256" key="9">
    <source>
        <dbReference type="ARBA" id="ARBA00022683"/>
    </source>
</evidence>
<keyword evidence="5" id="KW-0963">Cytoplasm</keyword>
<dbReference type="AlphaFoldDB" id="A0A6G8APA5"/>
<dbReference type="PIRSF" id="PIRSF000699">
    <property type="entry name" value="PTS_IILac_III"/>
    <property type="match status" value="1"/>
</dbReference>
<evidence type="ECO:0000256" key="12">
    <source>
        <dbReference type="ARBA" id="ARBA00030293"/>
    </source>
</evidence>
<keyword evidence="4" id="KW-0813">Transport</keyword>
<evidence type="ECO:0000256" key="15">
    <source>
        <dbReference type="PIRSR" id="PIRSR000699-1"/>
    </source>
</evidence>
<feature type="modified residue" description="Phosphohistidine; by HPr" evidence="17">
    <location>
        <position position="75"/>
    </location>
</feature>
<dbReference type="GO" id="GO:0016740">
    <property type="term" value="F:transferase activity"/>
    <property type="evidence" value="ECO:0007669"/>
    <property type="project" value="UniProtKB-KW"/>
</dbReference>
<evidence type="ECO:0000256" key="4">
    <source>
        <dbReference type="ARBA" id="ARBA00022448"/>
    </source>
</evidence>
<reference evidence="18 19" key="1">
    <citation type="submission" date="2020-03" db="EMBL/GenBank/DDBJ databases">
        <title>Vagococcus sp. nov., isolated from beetles.</title>
        <authorList>
            <person name="Hyun D.-W."/>
            <person name="Bae J.-W."/>
        </authorList>
    </citation>
    <scope>NUCLEOTIDE SEQUENCE [LARGE SCALE GENOMIC DNA]</scope>
    <source>
        <strain evidence="18 19">HDW17A</strain>
    </source>
</reference>
<evidence type="ECO:0000256" key="11">
    <source>
        <dbReference type="ARBA" id="ARBA00022842"/>
    </source>
</evidence>
<dbReference type="KEGG" id="vah:G7081_06585"/>
<evidence type="ECO:0000256" key="5">
    <source>
        <dbReference type="ARBA" id="ARBA00022490"/>
    </source>
</evidence>
<evidence type="ECO:0000256" key="13">
    <source>
        <dbReference type="ARBA" id="ARBA00031467"/>
    </source>
</evidence>
<evidence type="ECO:0000256" key="6">
    <source>
        <dbReference type="ARBA" id="ARBA00022553"/>
    </source>
</evidence>
<evidence type="ECO:0000256" key="2">
    <source>
        <dbReference type="ARBA" id="ARBA00011233"/>
    </source>
</evidence>
<feature type="binding site" evidence="16">
    <location>
        <position position="78"/>
    </location>
    <ligand>
        <name>Mg(2+)</name>
        <dbReference type="ChEBI" id="CHEBI:18420"/>
        <note>ligand shared between all trimeric partners</note>
    </ligand>
</feature>
<keyword evidence="11 16" id="KW-0460">Magnesium</keyword>
<dbReference type="EMBL" id="CP049886">
    <property type="protein sequence ID" value="QIL46753.1"/>
    <property type="molecule type" value="Genomic_DNA"/>
</dbReference>
<comment type="subcellular location">
    <subcellularLocation>
        <location evidence="1">Cytoplasm</location>
    </subcellularLocation>
</comment>
<organism evidence="18 19">
    <name type="scientific">Vagococcus coleopterorum</name>
    <dbReference type="NCBI Taxonomy" id="2714946"/>
    <lineage>
        <taxon>Bacteria</taxon>
        <taxon>Bacillati</taxon>
        <taxon>Bacillota</taxon>
        <taxon>Bacilli</taxon>
        <taxon>Lactobacillales</taxon>
        <taxon>Enterococcaceae</taxon>
        <taxon>Vagococcus</taxon>
    </lineage>
</organism>